<keyword evidence="8" id="KW-0472">Membrane</keyword>
<dbReference type="InterPro" id="IPR001128">
    <property type="entry name" value="Cyt_P450"/>
</dbReference>
<evidence type="ECO:0000256" key="2">
    <source>
        <dbReference type="ARBA" id="ARBA00005179"/>
    </source>
</evidence>
<proteinExistence type="inferred from homology"/>
<dbReference type="GO" id="GO:0020037">
    <property type="term" value="F:heme binding"/>
    <property type="evidence" value="ECO:0007669"/>
    <property type="project" value="InterPro"/>
</dbReference>
<dbReference type="InterPro" id="IPR017972">
    <property type="entry name" value="Cyt_P450_CS"/>
</dbReference>
<evidence type="ECO:0000256" key="6">
    <source>
        <dbReference type="PIRSR" id="PIRSR602401-1"/>
    </source>
</evidence>
<comment type="pathway">
    <text evidence="2">Secondary metabolite biosynthesis.</text>
</comment>
<keyword evidence="8" id="KW-1133">Transmembrane helix</keyword>
<evidence type="ECO:0000313" key="10">
    <source>
        <dbReference type="Proteomes" id="UP000620104"/>
    </source>
</evidence>
<evidence type="ECO:0000256" key="5">
    <source>
        <dbReference type="ARBA" id="ARBA00023004"/>
    </source>
</evidence>
<dbReference type="Pfam" id="PF00067">
    <property type="entry name" value="p450"/>
    <property type="match status" value="2"/>
</dbReference>
<evidence type="ECO:0000256" key="1">
    <source>
        <dbReference type="ARBA" id="ARBA00001971"/>
    </source>
</evidence>
<dbReference type="PANTHER" id="PTHR24305:SF232">
    <property type="entry name" value="P450, PUTATIVE (EUROFUNG)-RELATED"/>
    <property type="match status" value="1"/>
</dbReference>
<comment type="cofactor">
    <cofactor evidence="1 6">
        <name>heme</name>
        <dbReference type="ChEBI" id="CHEBI:30413"/>
    </cofactor>
</comment>
<dbReference type="PANTHER" id="PTHR24305">
    <property type="entry name" value="CYTOCHROME P450"/>
    <property type="match status" value="1"/>
</dbReference>
<protein>
    <recommendedName>
        <fullName evidence="11">Cytochrome P450</fullName>
    </recommendedName>
</protein>
<dbReference type="GO" id="GO:0016705">
    <property type="term" value="F:oxidoreductase activity, acting on paired donors, with incorporation or reduction of molecular oxygen"/>
    <property type="evidence" value="ECO:0007669"/>
    <property type="project" value="InterPro"/>
</dbReference>
<keyword evidence="7" id="KW-0560">Oxidoreductase</keyword>
<comment type="similarity">
    <text evidence="3 7">Belongs to the cytochrome P450 family.</text>
</comment>
<dbReference type="InterPro" id="IPR002401">
    <property type="entry name" value="Cyt_P450_E_grp-I"/>
</dbReference>
<dbReference type="GO" id="GO:0004497">
    <property type="term" value="F:monooxygenase activity"/>
    <property type="evidence" value="ECO:0007669"/>
    <property type="project" value="UniProtKB-KW"/>
</dbReference>
<sequence length="598" mass="67081">MTALSLDNDMGNATVVISLLAAVPIIAYLIGPFILNLLTPKPLPGIPYRKGRQYPIIGDGLDAGKWLAAQTTITQWFDGCTKAFIYGGTQMGSEWGVLDGKRTADELLDDLKKPGMRRNEEYEGISQLMFGFGNGARQVIVTDVEEIHQVLTKRTAEFDRADVTINVFRGILPLGQISLKTDSMWKHHRRALGPTMTSKNLKMFHPRAIEAANNLIKLWHMKAAQLQEDEFFESSDDLMYFAMDAISDIAFGKSFELLSEYINDFRKSTPPSTAPAKEVDFPFQPNEMFQATEYLLNTLPLFSAFPRVSTFVQEFQPTFRKNRTLVHNFIYEQIRQGRARTSQRGDDKVELADCAIDMALLKDGTPDELSDAPLRDEVFQYAVAGMETSARTLAWGMKRLSRSPHVQQKLRKELMDAGLHEREMTFDDIAADRVPYLEATTHEILRLAGTAAGVSRIALKDTVVLGKSIPKGTTLYLPLALIATMPLEDIAAVPTSQSDIHRHWEGNTLADFKPERWLDDEGKFDSQVGLQSAPFSAGQRGCFGKSLAMLELKTMLAKINLAFFLDAIPAEYDSDVYLEYISRKPKAAYIRPISWNAR</sequence>
<keyword evidence="10" id="KW-1185">Reference proteome</keyword>
<dbReference type="EMBL" id="BLZA01000010">
    <property type="protein sequence ID" value="GHJ85073.1"/>
    <property type="molecule type" value="Genomic_DNA"/>
</dbReference>
<evidence type="ECO:0008006" key="11">
    <source>
        <dbReference type="Google" id="ProtNLM"/>
    </source>
</evidence>
<organism evidence="9 10">
    <name type="scientific">Naganishia liquefaciens</name>
    <dbReference type="NCBI Taxonomy" id="104408"/>
    <lineage>
        <taxon>Eukaryota</taxon>
        <taxon>Fungi</taxon>
        <taxon>Dikarya</taxon>
        <taxon>Basidiomycota</taxon>
        <taxon>Agaricomycotina</taxon>
        <taxon>Tremellomycetes</taxon>
        <taxon>Filobasidiales</taxon>
        <taxon>Filobasidiaceae</taxon>
        <taxon>Naganishia</taxon>
    </lineage>
</organism>
<dbReference type="PRINTS" id="PR00463">
    <property type="entry name" value="EP450I"/>
</dbReference>
<reference evidence="9" key="1">
    <citation type="submission" date="2020-07" db="EMBL/GenBank/DDBJ databases">
        <title>Draft Genome Sequence of a Deep-Sea Yeast, Naganishia (Cryptococcus) liquefaciens strain N6.</title>
        <authorList>
            <person name="Han Y.W."/>
            <person name="Kajitani R."/>
            <person name="Morimoto H."/>
            <person name="Parhat M."/>
            <person name="Tsubouchi H."/>
            <person name="Bakenova O."/>
            <person name="Ogata M."/>
            <person name="Argunhan B."/>
            <person name="Aoki R."/>
            <person name="Kajiwara S."/>
            <person name="Itoh T."/>
            <person name="Iwasaki H."/>
        </authorList>
    </citation>
    <scope>NUCLEOTIDE SEQUENCE</scope>
    <source>
        <strain evidence="9">N6</strain>
    </source>
</reference>
<evidence type="ECO:0000256" key="8">
    <source>
        <dbReference type="SAM" id="Phobius"/>
    </source>
</evidence>
<keyword evidence="5 6" id="KW-0408">Iron</keyword>
<feature type="transmembrane region" description="Helical" evidence="8">
    <location>
        <begin position="15"/>
        <end position="39"/>
    </location>
</feature>
<dbReference type="AlphaFoldDB" id="A0A8H3YDC1"/>
<keyword evidence="6 7" id="KW-0349">Heme</keyword>
<keyword evidence="7" id="KW-0503">Monooxygenase</keyword>
<dbReference type="PRINTS" id="PR00385">
    <property type="entry name" value="P450"/>
</dbReference>
<dbReference type="Proteomes" id="UP000620104">
    <property type="component" value="Unassembled WGS sequence"/>
</dbReference>
<dbReference type="PROSITE" id="PS00086">
    <property type="entry name" value="CYTOCHROME_P450"/>
    <property type="match status" value="1"/>
</dbReference>
<evidence type="ECO:0000256" key="4">
    <source>
        <dbReference type="ARBA" id="ARBA00022723"/>
    </source>
</evidence>
<keyword evidence="8" id="KW-0812">Transmembrane</keyword>
<evidence type="ECO:0000256" key="7">
    <source>
        <dbReference type="RuleBase" id="RU000461"/>
    </source>
</evidence>
<evidence type="ECO:0000256" key="3">
    <source>
        <dbReference type="ARBA" id="ARBA00010617"/>
    </source>
</evidence>
<accession>A0A8H3YDC1</accession>
<evidence type="ECO:0000313" key="9">
    <source>
        <dbReference type="EMBL" id="GHJ85073.1"/>
    </source>
</evidence>
<dbReference type="GO" id="GO:0005506">
    <property type="term" value="F:iron ion binding"/>
    <property type="evidence" value="ECO:0007669"/>
    <property type="project" value="InterPro"/>
</dbReference>
<dbReference type="OrthoDB" id="1470350at2759"/>
<gene>
    <name evidence="9" type="ORF">NliqN6_1475</name>
</gene>
<name>A0A8H3YDC1_9TREE</name>
<dbReference type="InterPro" id="IPR050121">
    <property type="entry name" value="Cytochrome_P450_monoxygenase"/>
</dbReference>
<comment type="caution">
    <text evidence="9">The sequence shown here is derived from an EMBL/GenBank/DDBJ whole genome shotgun (WGS) entry which is preliminary data.</text>
</comment>
<keyword evidence="4 6" id="KW-0479">Metal-binding</keyword>
<feature type="binding site" description="axial binding residue" evidence="6">
    <location>
        <position position="542"/>
    </location>
    <ligand>
        <name>heme</name>
        <dbReference type="ChEBI" id="CHEBI:30413"/>
    </ligand>
    <ligandPart>
        <name>Fe</name>
        <dbReference type="ChEBI" id="CHEBI:18248"/>
    </ligandPart>
</feature>
<dbReference type="SUPFAM" id="SSF48264">
    <property type="entry name" value="Cytochrome P450"/>
    <property type="match status" value="1"/>
</dbReference>
<dbReference type="InterPro" id="IPR036396">
    <property type="entry name" value="Cyt_P450_sf"/>
</dbReference>
<dbReference type="Gene3D" id="1.10.630.10">
    <property type="entry name" value="Cytochrome P450"/>
    <property type="match status" value="1"/>
</dbReference>